<gene>
    <name evidence="1" type="ORF">UFOVP17_52</name>
</gene>
<reference evidence="1" key="1">
    <citation type="submission" date="2020-04" db="EMBL/GenBank/DDBJ databases">
        <authorList>
            <person name="Chiriac C."/>
            <person name="Salcher M."/>
            <person name="Ghai R."/>
            <person name="Kavagutti S V."/>
        </authorList>
    </citation>
    <scope>NUCLEOTIDE SEQUENCE</scope>
</reference>
<protein>
    <submittedName>
        <fullName evidence="1">Uncharacterized protein</fullName>
    </submittedName>
</protein>
<evidence type="ECO:0000313" key="1">
    <source>
        <dbReference type="EMBL" id="CAB4122068.1"/>
    </source>
</evidence>
<sequence>MNAELQLAVDTLVASYGDIDREASTYVNLNPSDIQSAFQKAQPDTAEYVVLAILAAKFPVTNVTTKVVKDVVTPASVIND</sequence>
<organism evidence="1">
    <name type="scientific">uncultured Caudovirales phage</name>
    <dbReference type="NCBI Taxonomy" id="2100421"/>
    <lineage>
        <taxon>Viruses</taxon>
        <taxon>Duplodnaviria</taxon>
        <taxon>Heunggongvirae</taxon>
        <taxon>Uroviricota</taxon>
        <taxon>Caudoviricetes</taxon>
        <taxon>Peduoviridae</taxon>
        <taxon>Maltschvirus</taxon>
        <taxon>Maltschvirus maltsch</taxon>
    </lineage>
</organism>
<name>A0A6J5KIU8_9CAUD</name>
<dbReference type="EMBL" id="LR796154">
    <property type="protein sequence ID" value="CAB4122068.1"/>
    <property type="molecule type" value="Genomic_DNA"/>
</dbReference>
<proteinExistence type="predicted"/>
<accession>A0A6J5KIU8</accession>